<dbReference type="STRING" id="1219383.SAMN05421733_11033"/>
<dbReference type="NCBIfam" id="TIGR00681">
    <property type="entry name" value="kdpC"/>
    <property type="match status" value="1"/>
</dbReference>
<dbReference type="Proteomes" id="UP000242501">
    <property type="component" value="Unassembled WGS sequence"/>
</dbReference>
<comment type="subcellular location">
    <subcellularLocation>
        <location evidence="11">Cell membrane</location>
        <topology evidence="11">Single-pass membrane protein</topology>
    </subcellularLocation>
</comment>
<evidence type="ECO:0000256" key="4">
    <source>
        <dbReference type="ARBA" id="ARBA00022692"/>
    </source>
</evidence>
<keyword evidence="8 11" id="KW-1133">Transmembrane helix</keyword>
<gene>
    <name evidence="11" type="primary">kdpC</name>
    <name evidence="12" type="ORF">SAMN05421733_11033</name>
</gene>
<evidence type="ECO:0000313" key="13">
    <source>
        <dbReference type="Proteomes" id="UP000242501"/>
    </source>
</evidence>
<keyword evidence="4 11" id="KW-0812">Transmembrane</keyword>
<keyword evidence="2 11" id="KW-1003">Cell membrane</keyword>
<accession>A0A1G6J8F9</accession>
<evidence type="ECO:0000256" key="5">
    <source>
        <dbReference type="ARBA" id="ARBA00022741"/>
    </source>
</evidence>
<evidence type="ECO:0000256" key="7">
    <source>
        <dbReference type="ARBA" id="ARBA00022958"/>
    </source>
</evidence>
<keyword evidence="3 11" id="KW-0633">Potassium transport</keyword>
<feature type="transmembrane region" description="Helical" evidence="11">
    <location>
        <begin position="20"/>
        <end position="39"/>
    </location>
</feature>
<dbReference type="RefSeq" id="WP_092749392.1">
    <property type="nucleotide sequence ID" value="NZ_FMYL01000010.1"/>
</dbReference>
<dbReference type="OrthoDB" id="9788285at2"/>
<comment type="function">
    <text evidence="11">Part of the high-affinity ATP-driven potassium transport (or Kdp) system, which catalyzes the hydrolysis of ATP coupled with the electrogenic transport of potassium into the cytoplasm. This subunit acts as a catalytic chaperone that increases the ATP-binding affinity of the ATP-hydrolyzing subunit KdpB by the formation of a transient KdpB/KdpC/ATP ternary complex.</text>
</comment>
<keyword evidence="9 11" id="KW-0406">Ion transport</keyword>
<name>A0A1G6J8F9_9GAMM</name>
<dbReference type="PIRSF" id="PIRSF001296">
    <property type="entry name" value="K_ATPase_KdpC"/>
    <property type="match status" value="1"/>
</dbReference>
<dbReference type="NCBIfam" id="NF001454">
    <property type="entry name" value="PRK00315.1"/>
    <property type="match status" value="1"/>
</dbReference>
<keyword evidence="6 11" id="KW-0067">ATP-binding</keyword>
<sequence>MNTHHILASMSEEKQPVIRQSISLMVLGFVGTGLMYCLLQTGIAQMVFPSQANGSVIEQHGASVGSIWVAQAFNHPRYFESRPSAINYDPMAMSGSNLALSNPDLRKNINERKQNFAKINGVDLNHVPLDMLTASGSGIDPEISPESAKQQVNRVAQERHLAINTVQNLVNTYTQEKQFGFLGMPRVNVLQLNLALDALQRQQ</sequence>
<comment type="subunit">
    <text evidence="11">The system is composed of three essential subunits: KdpA, KdpB and KdpC.</text>
</comment>
<dbReference type="PANTHER" id="PTHR30042">
    <property type="entry name" value="POTASSIUM-TRANSPORTING ATPASE C CHAIN"/>
    <property type="match status" value="1"/>
</dbReference>
<evidence type="ECO:0000256" key="8">
    <source>
        <dbReference type="ARBA" id="ARBA00022989"/>
    </source>
</evidence>
<reference evidence="13" key="1">
    <citation type="submission" date="2016-09" db="EMBL/GenBank/DDBJ databases">
        <authorList>
            <person name="Varghese N."/>
            <person name="Submissions S."/>
        </authorList>
    </citation>
    <scope>NUCLEOTIDE SEQUENCE [LARGE SCALE GENOMIC DNA]</scope>
    <source>
        <strain evidence="13">ANC 4422</strain>
    </source>
</reference>
<comment type="similarity">
    <text evidence="11">Belongs to the KdpC family.</text>
</comment>
<keyword evidence="7 11" id="KW-0630">Potassium</keyword>
<dbReference type="PANTHER" id="PTHR30042:SF2">
    <property type="entry name" value="POTASSIUM-TRANSPORTING ATPASE KDPC SUBUNIT"/>
    <property type="match status" value="1"/>
</dbReference>
<keyword evidence="10 11" id="KW-0472">Membrane</keyword>
<dbReference type="HAMAP" id="MF_00276">
    <property type="entry name" value="KdpC"/>
    <property type="match status" value="1"/>
</dbReference>
<keyword evidence="5 11" id="KW-0547">Nucleotide-binding</keyword>
<evidence type="ECO:0000256" key="9">
    <source>
        <dbReference type="ARBA" id="ARBA00023065"/>
    </source>
</evidence>
<organism evidence="12 13">
    <name type="scientific">Acinetobacter boissieri</name>
    <dbReference type="NCBI Taxonomy" id="1219383"/>
    <lineage>
        <taxon>Bacteria</taxon>
        <taxon>Pseudomonadati</taxon>
        <taxon>Pseudomonadota</taxon>
        <taxon>Gammaproteobacteria</taxon>
        <taxon>Moraxellales</taxon>
        <taxon>Moraxellaceae</taxon>
        <taxon>Acinetobacter</taxon>
    </lineage>
</organism>
<dbReference type="GO" id="GO:0005886">
    <property type="term" value="C:plasma membrane"/>
    <property type="evidence" value="ECO:0007669"/>
    <property type="project" value="UniProtKB-SubCell"/>
</dbReference>
<evidence type="ECO:0000313" key="12">
    <source>
        <dbReference type="EMBL" id="SDC14206.1"/>
    </source>
</evidence>
<dbReference type="AlphaFoldDB" id="A0A1G6J8F9"/>
<evidence type="ECO:0000256" key="6">
    <source>
        <dbReference type="ARBA" id="ARBA00022840"/>
    </source>
</evidence>
<proteinExistence type="inferred from homology"/>
<dbReference type="InterPro" id="IPR003820">
    <property type="entry name" value="KdpC"/>
</dbReference>
<evidence type="ECO:0000256" key="3">
    <source>
        <dbReference type="ARBA" id="ARBA00022538"/>
    </source>
</evidence>
<evidence type="ECO:0000256" key="1">
    <source>
        <dbReference type="ARBA" id="ARBA00022448"/>
    </source>
</evidence>
<evidence type="ECO:0000256" key="2">
    <source>
        <dbReference type="ARBA" id="ARBA00022475"/>
    </source>
</evidence>
<protein>
    <recommendedName>
        <fullName evidence="11">Potassium-transporting ATPase KdpC subunit</fullName>
    </recommendedName>
    <alternativeName>
        <fullName evidence="11">ATP phosphohydrolase [potassium-transporting] C chain</fullName>
    </alternativeName>
    <alternativeName>
        <fullName evidence="11">Potassium-binding and translocating subunit C</fullName>
    </alternativeName>
    <alternativeName>
        <fullName evidence="11">Potassium-translocating ATPase C chain</fullName>
    </alternativeName>
</protein>
<dbReference type="GO" id="GO:0008556">
    <property type="term" value="F:P-type potassium transmembrane transporter activity"/>
    <property type="evidence" value="ECO:0007669"/>
    <property type="project" value="InterPro"/>
</dbReference>
<keyword evidence="1 11" id="KW-0813">Transport</keyword>
<dbReference type="GO" id="GO:0005524">
    <property type="term" value="F:ATP binding"/>
    <property type="evidence" value="ECO:0007669"/>
    <property type="project" value="UniProtKB-UniRule"/>
</dbReference>
<dbReference type="EMBL" id="FMYL01000010">
    <property type="protein sequence ID" value="SDC14206.1"/>
    <property type="molecule type" value="Genomic_DNA"/>
</dbReference>
<dbReference type="Pfam" id="PF02669">
    <property type="entry name" value="KdpC"/>
    <property type="match status" value="1"/>
</dbReference>
<evidence type="ECO:0000256" key="10">
    <source>
        <dbReference type="ARBA" id="ARBA00023136"/>
    </source>
</evidence>
<evidence type="ECO:0000256" key="11">
    <source>
        <dbReference type="HAMAP-Rule" id="MF_00276"/>
    </source>
</evidence>
<keyword evidence="13" id="KW-1185">Reference proteome</keyword>